<organism evidence="1 2">
    <name type="scientific">Lapillicoccus jejuensis</name>
    <dbReference type="NCBI Taxonomy" id="402171"/>
    <lineage>
        <taxon>Bacteria</taxon>
        <taxon>Bacillati</taxon>
        <taxon>Actinomycetota</taxon>
        <taxon>Actinomycetes</taxon>
        <taxon>Micrococcales</taxon>
        <taxon>Intrasporangiaceae</taxon>
        <taxon>Lapillicoccus</taxon>
    </lineage>
</organism>
<dbReference type="InterPro" id="IPR036689">
    <property type="entry name" value="ESAT-6-like_sf"/>
</dbReference>
<accession>A0A542E0G4</accession>
<dbReference type="AlphaFoldDB" id="A0A542E0G4"/>
<evidence type="ECO:0000313" key="1">
    <source>
        <dbReference type="EMBL" id="TQJ08833.1"/>
    </source>
</evidence>
<dbReference type="SUPFAM" id="SSF140453">
    <property type="entry name" value="EsxAB dimer-like"/>
    <property type="match status" value="1"/>
</dbReference>
<proteinExistence type="predicted"/>
<dbReference type="EMBL" id="VFMN01000001">
    <property type="protein sequence ID" value="TQJ08833.1"/>
    <property type="molecule type" value="Genomic_DNA"/>
</dbReference>
<name>A0A542E0G4_9MICO</name>
<keyword evidence="2" id="KW-1185">Reference proteome</keyword>
<dbReference type="RefSeq" id="WP_141848297.1">
    <property type="nucleotide sequence ID" value="NZ_BAAAPR010000005.1"/>
</dbReference>
<evidence type="ECO:0000313" key="2">
    <source>
        <dbReference type="Proteomes" id="UP000317893"/>
    </source>
</evidence>
<reference evidence="1 2" key="1">
    <citation type="submission" date="2019-06" db="EMBL/GenBank/DDBJ databases">
        <title>Sequencing the genomes of 1000 actinobacteria strains.</title>
        <authorList>
            <person name="Klenk H.-P."/>
        </authorList>
    </citation>
    <scope>NUCLEOTIDE SEQUENCE [LARGE SCALE GENOMIC DNA]</scope>
    <source>
        <strain evidence="1 2">DSM 18607</strain>
    </source>
</reference>
<gene>
    <name evidence="1" type="ORF">FB458_1930</name>
</gene>
<dbReference type="Proteomes" id="UP000317893">
    <property type="component" value="Unassembled WGS sequence"/>
</dbReference>
<sequence length="106" mass="11570">MTVTQQQRTGAQRVAAGRVREQRAVFDRDLAAVLSEAQSLRATYQGPAATAFFALVGQWLDDAGAIVRDLEGFAERMDRQEVDVAAQQEASASGFTRAGHRLATRF</sequence>
<comment type="caution">
    <text evidence="1">The sequence shown here is derived from an EMBL/GenBank/DDBJ whole genome shotgun (WGS) entry which is preliminary data.</text>
</comment>
<dbReference type="OrthoDB" id="3253863at2"/>
<protein>
    <submittedName>
        <fullName evidence="1">Uncharacterized protein</fullName>
    </submittedName>
</protein>
<dbReference type="Gene3D" id="1.10.287.1060">
    <property type="entry name" value="ESAT-6-like"/>
    <property type="match status" value="1"/>
</dbReference>